<dbReference type="GO" id="GO:0005634">
    <property type="term" value="C:nucleus"/>
    <property type="evidence" value="ECO:0007669"/>
    <property type="project" value="UniProtKB-SubCell"/>
</dbReference>
<dbReference type="EMBL" id="QGKX02000996">
    <property type="protein sequence ID" value="KAF3559412.1"/>
    <property type="molecule type" value="Genomic_DNA"/>
</dbReference>
<reference evidence="9" key="1">
    <citation type="submission" date="2019-12" db="EMBL/GenBank/DDBJ databases">
        <title>Genome sequencing and annotation of Brassica cretica.</title>
        <authorList>
            <person name="Studholme D.J."/>
            <person name="Sarris P."/>
        </authorList>
    </citation>
    <scope>NUCLEOTIDE SEQUENCE</scope>
    <source>
        <strain evidence="9">PFS-109/04</strain>
        <tissue evidence="9">Leaf</tissue>
    </source>
</reference>
<comment type="caution">
    <text evidence="9">The sequence shown here is derived from an EMBL/GenBank/DDBJ whole genome shotgun (WGS) entry which is preliminary data.</text>
</comment>
<proteinExistence type="inferred from homology"/>
<dbReference type="PROSITE" id="PS50217">
    <property type="entry name" value="BZIP"/>
    <property type="match status" value="1"/>
</dbReference>
<dbReference type="PANTHER" id="PTHR46408:SF14">
    <property type="entry name" value="BASIC LEUCINE ZIPPER 25"/>
    <property type="match status" value="1"/>
</dbReference>
<sequence>MHIVFSIDDLTDSFWPATAPVPSTESVPSPEQTTVDGMTRSQSEWAFQRLLREMSGSDQTNAIDRLSPPVQSLSTVDETADVVEIQKPPQNHQGVDADQYHAMLKSKLDLACAAAARRVGTEDSSASSSVNQNQSQGCHFSFWLLVLALSLYLSMLKSTLKGSVVAQTSPGTSSLRSVPSTSIQKKLDVPARQATSISSRDDSDDDDLDGDADNGDPTDVKRARRMLSNRESARRSRRRKQEQMNEFDTQVGQLRGEHSTLLSRLSDMNHKCDAAAVDNRILRADIETLRTKVKMVEETVKRVTGVNPLHWARPNMGTPLNNTPSDSSRILPNSNHMLEPAIPSTTNAGLASNQRVERANLFPEQVNREGMPNQFATNPNLYETLPHWNHKH</sequence>
<keyword evidence="5" id="KW-0804">Transcription</keyword>
<evidence type="ECO:0000256" key="6">
    <source>
        <dbReference type="ARBA" id="ARBA00023242"/>
    </source>
</evidence>
<gene>
    <name evidence="9" type="ORF">F2Q69_00015286</name>
</gene>
<keyword evidence="6" id="KW-0539">Nucleus</keyword>
<evidence type="ECO:0000256" key="7">
    <source>
        <dbReference type="SAM" id="MobiDB-lite"/>
    </source>
</evidence>
<evidence type="ECO:0000256" key="4">
    <source>
        <dbReference type="ARBA" id="ARBA00023125"/>
    </source>
</evidence>
<accession>A0A8S9R058</accession>
<feature type="compositionally biased region" description="Acidic residues" evidence="7">
    <location>
        <begin position="202"/>
        <end position="216"/>
    </location>
</feature>
<organism evidence="9 10">
    <name type="scientific">Brassica cretica</name>
    <name type="common">Mustard</name>
    <dbReference type="NCBI Taxonomy" id="69181"/>
    <lineage>
        <taxon>Eukaryota</taxon>
        <taxon>Viridiplantae</taxon>
        <taxon>Streptophyta</taxon>
        <taxon>Embryophyta</taxon>
        <taxon>Tracheophyta</taxon>
        <taxon>Spermatophyta</taxon>
        <taxon>Magnoliopsida</taxon>
        <taxon>eudicotyledons</taxon>
        <taxon>Gunneridae</taxon>
        <taxon>Pentapetalae</taxon>
        <taxon>rosids</taxon>
        <taxon>malvids</taxon>
        <taxon>Brassicales</taxon>
        <taxon>Brassicaceae</taxon>
        <taxon>Brassiceae</taxon>
        <taxon>Brassica</taxon>
    </lineage>
</organism>
<dbReference type="Pfam" id="PF12498">
    <property type="entry name" value="bZIP_C"/>
    <property type="match status" value="1"/>
</dbReference>
<dbReference type="PANTHER" id="PTHR46408">
    <property type="entry name" value="BASIC LEUCINE ZIPPER 63"/>
    <property type="match status" value="1"/>
</dbReference>
<dbReference type="SMART" id="SM00338">
    <property type="entry name" value="BRLZ"/>
    <property type="match status" value="1"/>
</dbReference>
<dbReference type="SUPFAM" id="SSF57959">
    <property type="entry name" value="Leucine zipper domain"/>
    <property type="match status" value="1"/>
</dbReference>
<dbReference type="Proteomes" id="UP000712600">
    <property type="component" value="Unassembled WGS sequence"/>
</dbReference>
<feature type="compositionally biased region" description="Polar residues" evidence="7">
    <location>
        <begin position="166"/>
        <end position="184"/>
    </location>
</feature>
<name>A0A8S9R058_BRACR</name>
<keyword evidence="3" id="KW-0805">Transcription regulation</keyword>
<dbReference type="AlphaFoldDB" id="A0A8S9R058"/>
<keyword evidence="4" id="KW-0238">DNA-binding</keyword>
<feature type="region of interest" description="Disordered" evidence="7">
    <location>
        <begin position="166"/>
        <end position="252"/>
    </location>
</feature>
<feature type="domain" description="BZIP" evidence="8">
    <location>
        <begin position="219"/>
        <end position="271"/>
    </location>
</feature>
<comment type="similarity">
    <text evidence="2">Belongs to the bZIP family.</text>
</comment>
<protein>
    <recommendedName>
        <fullName evidence="8">BZIP domain-containing protein</fullName>
    </recommendedName>
</protein>
<dbReference type="InterPro" id="IPR004827">
    <property type="entry name" value="bZIP"/>
</dbReference>
<dbReference type="GO" id="GO:0003677">
    <property type="term" value="F:DNA binding"/>
    <property type="evidence" value="ECO:0007669"/>
    <property type="project" value="UniProtKB-KW"/>
</dbReference>
<dbReference type="FunFam" id="1.20.5.170:FF:000020">
    <property type="entry name" value="BZIP transcription factor"/>
    <property type="match status" value="1"/>
</dbReference>
<evidence type="ECO:0000313" key="10">
    <source>
        <dbReference type="Proteomes" id="UP000712600"/>
    </source>
</evidence>
<dbReference type="InterPro" id="IPR020983">
    <property type="entry name" value="Basic_leucine-zipper_C"/>
</dbReference>
<comment type="subcellular location">
    <subcellularLocation>
        <location evidence="1">Nucleus</location>
    </subcellularLocation>
</comment>
<dbReference type="PROSITE" id="PS00036">
    <property type="entry name" value="BZIP_BASIC"/>
    <property type="match status" value="1"/>
</dbReference>
<evidence type="ECO:0000259" key="8">
    <source>
        <dbReference type="PROSITE" id="PS50217"/>
    </source>
</evidence>
<evidence type="ECO:0000256" key="3">
    <source>
        <dbReference type="ARBA" id="ARBA00023015"/>
    </source>
</evidence>
<dbReference type="InterPro" id="IPR046347">
    <property type="entry name" value="bZIP_sf"/>
</dbReference>
<evidence type="ECO:0000256" key="2">
    <source>
        <dbReference type="ARBA" id="ARBA00007163"/>
    </source>
</evidence>
<evidence type="ECO:0000256" key="1">
    <source>
        <dbReference type="ARBA" id="ARBA00004123"/>
    </source>
</evidence>
<dbReference type="Pfam" id="PF00170">
    <property type="entry name" value="bZIP_1"/>
    <property type="match status" value="1"/>
</dbReference>
<dbReference type="GO" id="GO:0003700">
    <property type="term" value="F:DNA-binding transcription factor activity"/>
    <property type="evidence" value="ECO:0007669"/>
    <property type="project" value="InterPro"/>
</dbReference>
<dbReference type="Gene3D" id="1.20.5.170">
    <property type="match status" value="1"/>
</dbReference>
<evidence type="ECO:0000313" key="9">
    <source>
        <dbReference type="EMBL" id="KAF3559412.1"/>
    </source>
</evidence>
<evidence type="ECO:0000256" key="5">
    <source>
        <dbReference type="ARBA" id="ARBA00023163"/>
    </source>
</evidence>
<dbReference type="GO" id="GO:0046983">
    <property type="term" value="F:protein dimerization activity"/>
    <property type="evidence" value="ECO:0007669"/>
    <property type="project" value="UniProtKB-ARBA"/>
</dbReference>